<keyword evidence="2" id="KW-1185">Reference proteome</keyword>
<protein>
    <submittedName>
        <fullName evidence="1">Uncharacterized protein</fullName>
    </submittedName>
</protein>
<gene>
    <name evidence="1" type="ORF">BaRGS_00002262</name>
</gene>
<reference evidence="1 2" key="1">
    <citation type="journal article" date="2023" name="Sci. Data">
        <title>Genome assembly of the Korean intertidal mud-creeper Batillaria attramentaria.</title>
        <authorList>
            <person name="Patra A.K."/>
            <person name="Ho P.T."/>
            <person name="Jun S."/>
            <person name="Lee S.J."/>
            <person name="Kim Y."/>
            <person name="Won Y.J."/>
        </authorList>
    </citation>
    <scope>NUCLEOTIDE SEQUENCE [LARGE SCALE GENOMIC DNA]</scope>
    <source>
        <strain evidence="1">Wonlab-2016</strain>
    </source>
</reference>
<name>A0ABD0M679_9CAEN</name>
<sequence>MQPEKWPCLVRPVLWIAKDRRRKGPSYPEDGGDCLATKPQALMISVTESKCADYRYYALTYFAGKQALSISTNAVSSQGFVLSGQRSGKQARGPFNIIMYLILHNDVNR</sequence>
<dbReference type="Proteomes" id="UP001519460">
    <property type="component" value="Unassembled WGS sequence"/>
</dbReference>
<dbReference type="AlphaFoldDB" id="A0ABD0M679"/>
<dbReference type="EMBL" id="JACVVK020000006">
    <property type="protein sequence ID" value="KAK7506787.1"/>
    <property type="molecule type" value="Genomic_DNA"/>
</dbReference>
<evidence type="ECO:0000313" key="2">
    <source>
        <dbReference type="Proteomes" id="UP001519460"/>
    </source>
</evidence>
<organism evidence="1 2">
    <name type="scientific">Batillaria attramentaria</name>
    <dbReference type="NCBI Taxonomy" id="370345"/>
    <lineage>
        <taxon>Eukaryota</taxon>
        <taxon>Metazoa</taxon>
        <taxon>Spiralia</taxon>
        <taxon>Lophotrochozoa</taxon>
        <taxon>Mollusca</taxon>
        <taxon>Gastropoda</taxon>
        <taxon>Caenogastropoda</taxon>
        <taxon>Sorbeoconcha</taxon>
        <taxon>Cerithioidea</taxon>
        <taxon>Batillariidae</taxon>
        <taxon>Batillaria</taxon>
    </lineage>
</organism>
<evidence type="ECO:0000313" key="1">
    <source>
        <dbReference type="EMBL" id="KAK7506787.1"/>
    </source>
</evidence>
<proteinExistence type="predicted"/>
<accession>A0ABD0M679</accession>
<comment type="caution">
    <text evidence="1">The sequence shown here is derived from an EMBL/GenBank/DDBJ whole genome shotgun (WGS) entry which is preliminary data.</text>
</comment>